<gene>
    <name evidence="1" type="ORF">SAMN02746089_00218</name>
</gene>
<reference evidence="1 2" key="1">
    <citation type="submission" date="2016-11" db="EMBL/GenBank/DDBJ databases">
        <authorList>
            <person name="Jaros S."/>
            <person name="Januszkiewicz K."/>
            <person name="Wedrychowicz H."/>
        </authorList>
    </citation>
    <scope>NUCLEOTIDE SEQUENCE [LARGE SCALE GENOMIC DNA]</scope>
    <source>
        <strain evidence="1 2">DSM 17918</strain>
    </source>
</reference>
<evidence type="ECO:0000313" key="1">
    <source>
        <dbReference type="EMBL" id="SHE39580.1"/>
    </source>
</evidence>
<dbReference type="RefSeq" id="WP_073341229.1">
    <property type="nucleotide sequence ID" value="NZ_FQVH01000001.1"/>
</dbReference>
<dbReference type="EMBL" id="FQVH01000001">
    <property type="protein sequence ID" value="SHE39580.1"/>
    <property type="molecule type" value="Genomic_DNA"/>
</dbReference>
<dbReference type="STRING" id="1121256.SAMN02746089_00218"/>
<accession>A0A1M4T591</accession>
<dbReference type="AlphaFoldDB" id="A0A1M4T591"/>
<sequence>MSILLNVKGTLSTDNSKSHIRYPFRIERDVNVLYIEFSYTPKEKTDIDNAKKIIVECLKKYTLDSIEHISGIWQNYLPVTNLLTLSLDDPEKFRGAAHRPSPCQQIYISENEATDGFIPGKIIEGDWLLTLSVHAVVTNECRYNVLVWGGEEKHEILDSL</sequence>
<dbReference type="OrthoDB" id="1690737at2"/>
<dbReference type="Proteomes" id="UP000184088">
    <property type="component" value="Unassembled WGS sequence"/>
</dbReference>
<protein>
    <submittedName>
        <fullName evidence="1">Uncharacterized protein</fullName>
    </submittedName>
</protein>
<keyword evidence="2" id="KW-1185">Reference proteome</keyword>
<evidence type="ECO:0000313" key="2">
    <source>
        <dbReference type="Proteomes" id="UP000184088"/>
    </source>
</evidence>
<name>A0A1M4T591_9THEO</name>
<organism evidence="1 2">
    <name type="scientific">Caldanaerobius fijiensis DSM 17918</name>
    <dbReference type="NCBI Taxonomy" id="1121256"/>
    <lineage>
        <taxon>Bacteria</taxon>
        <taxon>Bacillati</taxon>
        <taxon>Bacillota</taxon>
        <taxon>Clostridia</taxon>
        <taxon>Thermoanaerobacterales</taxon>
        <taxon>Thermoanaerobacteraceae</taxon>
        <taxon>Caldanaerobius</taxon>
    </lineage>
</organism>
<proteinExistence type="predicted"/>